<evidence type="ECO:0000256" key="4">
    <source>
        <dbReference type="ARBA" id="ARBA00022801"/>
    </source>
</evidence>
<proteinExistence type="inferred from homology"/>
<dbReference type="AlphaFoldDB" id="A0A382DP29"/>
<evidence type="ECO:0000259" key="6">
    <source>
        <dbReference type="Pfam" id="PF00962"/>
    </source>
</evidence>
<dbReference type="GO" id="GO:0043103">
    <property type="term" value="P:hypoxanthine salvage"/>
    <property type="evidence" value="ECO:0007669"/>
    <property type="project" value="TreeGrafter"/>
</dbReference>
<keyword evidence="5" id="KW-0862">Zinc</keyword>
<name>A0A382DP29_9ZZZZ</name>
<comment type="cofactor">
    <cofactor evidence="1">
        <name>Zn(2+)</name>
        <dbReference type="ChEBI" id="CHEBI:29105"/>
    </cofactor>
</comment>
<evidence type="ECO:0000256" key="2">
    <source>
        <dbReference type="ARBA" id="ARBA00006676"/>
    </source>
</evidence>
<keyword evidence="4" id="KW-0378">Hydrolase</keyword>
<gene>
    <name evidence="7" type="ORF">METZ01_LOCUS192839</name>
</gene>
<organism evidence="7">
    <name type="scientific">marine metagenome</name>
    <dbReference type="NCBI Taxonomy" id="408172"/>
    <lineage>
        <taxon>unclassified sequences</taxon>
        <taxon>metagenomes</taxon>
        <taxon>ecological metagenomes</taxon>
    </lineage>
</organism>
<feature type="non-terminal residue" evidence="7">
    <location>
        <position position="1"/>
    </location>
</feature>
<dbReference type="InterPro" id="IPR032466">
    <property type="entry name" value="Metal_Hydrolase"/>
</dbReference>
<sequence>QKAAEQGYERVAHAGEEGPPAYIWEALDVLKVTRVDHGVRCLEDPELINRLVSAQTPLTVCPLSNIRLCVYDRMQQHPILSMLDQGLNVSVNSDDPTYFGGYLMDNFAALEVVLGMTEAQARQLVANSIRGSFVDTDRREAWLREVKA</sequence>
<dbReference type="InterPro" id="IPR006330">
    <property type="entry name" value="Ado/ade_deaminase"/>
</dbReference>
<dbReference type="InterPro" id="IPR006650">
    <property type="entry name" value="A/AMP_deam_AS"/>
</dbReference>
<feature type="domain" description="Adenosine deaminase" evidence="6">
    <location>
        <begin position="2"/>
        <end position="147"/>
    </location>
</feature>
<dbReference type="Gene3D" id="3.20.20.140">
    <property type="entry name" value="Metal-dependent hydrolases"/>
    <property type="match status" value="1"/>
</dbReference>
<dbReference type="GO" id="GO:0005829">
    <property type="term" value="C:cytosol"/>
    <property type="evidence" value="ECO:0007669"/>
    <property type="project" value="TreeGrafter"/>
</dbReference>
<dbReference type="Pfam" id="PF00962">
    <property type="entry name" value="A_deaminase"/>
    <property type="match status" value="1"/>
</dbReference>
<protein>
    <recommendedName>
        <fullName evidence="6">Adenosine deaminase domain-containing protein</fullName>
    </recommendedName>
</protein>
<dbReference type="GO" id="GO:0046872">
    <property type="term" value="F:metal ion binding"/>
    <property type="evidence" value="ECO:0007669"/>
    <property type="project" value="UniProtKB-KW"/>
</dbReference>
<evidence type="ECO:0000256" key="1">
    <source>
        <dbReference type="ARBA" id="ARBA00001947"/>
    </source>
</evidence>
<reference evidence="7" key="1">
    <citation type="submission" date="2018-05" db="EMBL/GenBank/DDBJ databases">
        <authorList>
            <person name="Lanie J.A."/>
            <person name="Ng W.-L."/>
            <person name="Kazmierczak K.M."/>
            <person name="Andrzejewski T.M."/>
            <person name="Davidsen T.M."/>
            <person name="Wayne K.J."/>
            <person name="Tettelin H."/>
            <person name="Glass J.I."/>
            <person name="Rusch D."/>
            <person name="Podicherti R."/>
            <person name="Tsui H.-C.T."/>
            <person name="Winkler M.E."/>
        </authorList>
    </citation>
    <scope>NUCLEOTIDE SEQUENCE</scope>
</reference>
<dbReference type="PROSITE" id="PS00485">
    <property type="entry name" value="A_DEAMINASE"/>
    <property type="match status" value="1"/>
</dbReference>
<dbReference type="PANTHER" id="PTHR43114">
    <property type="entry name" value="ADENINE DEAMINASE"/>
    <property type="match status" value="1"/>
</dbReference>
<accession>A0A382DP29</accession>
<dbReference type="InterPro" id="IPR001365">
    <property type="entry name" value="A_deaminase_dom"/>
</dbReference>
<dbReference type="PANTHER" id="PTHR43114:SF6">
    <property type="entry name" value="ADENINE DEAMINASE"/>
    <property type="match status" value="1"/>
</dbReference>
<comment type="similarity">
    <text evidence="2">Belongs to the metallo-dependent hydrolases superfamily. Adenosine and AMP deaminases family.</text>
</comment>
<evidence type="ECO:0000313" key="7">
    <source>
        <dbReference type="EMBL" id="SVB39985.1"/>
    </source>
</evidence>
<dbReference type="SUPFAM" id="SSF51556">
    <property type="entry name" value="Metallo-dependent hydrolases"/>
    <property type="match status" value="1"/>
</dbReference>
<dbReference type="EMBL" id="UINC01040304">
    <property type="protein sequence ID" value="SVB39985.1"/>
    <property type="molecule type" value="Genomic_DNA"/>
</dbReference>
<dbReference type="GO" id="GO:0009168">
    <property type="term" value="P:purine ribonucleoside monophosphate biosynthetic process"/>
    <property type="evidence" value="ECO:0007669"/>
    <property type="project" value="InterPro"/>
</dbReference>
<dbReference type="GO" id="GO:0000034">
    <property type="term" value="F:adenine deaminase activity"/>
    <property type="evidence" value="ECO:0007669"/>
    <property type="project" value="TreeGrafter"/>
</dbReference>
<evidence type="ECO:0000256" key="5">
    <source>
        <dbReference type="ARBA" id="ARBA00022833"/>
    </source>
</evidence>
<keyword evidence="3" id="KW-0479">Metal-binding</keyword>
<dbReference type="GO" id="GO:0006146">
    <property type="term" value="P:adenine catabolic process"/>
    <property type="evidence" value="ECO:0007669"/>
    <property type="project" value="TreeGrafter"/>
</dbReference>
<evidence type="ECO:0000256" key="3">
    <source>
        <dbReference type="ARBA" id="ARBA00022723"/>
    </source>
</evidence>